<feature type="domain" description="ABC transporter" evidence="10">
    <location>
        <begin position="8"/>
        <end position="259"/>
    </location>
</feature>
<evidence type="ECO:0000256" key="6">
    <source>
        <dbReference type="ARBA" id="ARBA00022741"/>
    </source>
</evidence>
<proteinExistence type="inferred from homology"/>
<evidence type="ECO:0000256" key="2">
    <source>
        <dbReference type="ARBA" id="ARBA00005417"/>
    </source>
</evidence>
<dbReference type="PROSITE" id="PS50893">
    <property type="entry name" value="ABC_TRANSPORTER_2"/>
    <property type="match status" value="1"/>
</dbReference>
<keyword evidence="3" id="KW-0813">Transport</keyword>
<keyword evidence="4" id="KW-1003">Cell membrane</keyword>
<dbReference type="Pfam" id="PF08352">
    <property type="entry name" value="oligo_HPY"/>
    <property type="match status" value="1"/>
</dbReference>
<dbReference type="SUPFAM" id="SSF52540">
    <property type="entry name" value="P-loop containing nucleoside triphosphate hydrolases"/>
    <property type="match status" value="1"/>
</dbReference>
<dbReference type="PANTHER" id="PTHR43297:SF14">
    <property type="entry name" value="ATPASE AAA-TYPE CORE DOMAIN-CONTAINING PROTEIN"/>
    <property type="match status" value="1"/>
</dbReference>
<dbReference type="AlphaFoldDB" id="A0A926IIS4"/>
<keyword evidence="5" id="KW-0997">Cell inner membrane</keyword>
<comment type="caution">
    <text evidence="11">The sequence shown here is derived from an EMBL/GenBank/DDBJ whole genome shotgun (WGS) entry which is preliminary data.</text>
</comment>
<keyword evidence="12" id="KW-1185">Reference proteome</keyword>
<dbReference type="PROSITE" id="PS00211">
    <property type="entry name" value="ABC_TRANSPORTER_1"/>
    <property type="match status" value="1"/>
</dbReference>
<evidence type="ECO:0000256" key="7">
    <source>
        <dbReference type="ARBA" id="ARBA00022840"/>
    </source>
</evidence>
<name>A0A926IIS4_9FIRM</name>
<dbReference type="InterPro" id="IPR003439">
    <property type="entry name" value="ABC_transporter-like_ATP-bd"/>
</dbReference>
<sequence>MSEKTPAIQVEGLTVKAGEKYLLKDIGFELYSGDVLGLIGETGSGKTVLIDAIGRNTAPGLSMKADKLCCFIDGKETDLLQKKEEELAATVWGKKMTFILSNARSRFSPIMTVGEQFINILKSNQDMTDKQAAQKVQEMFSLVQMPDPKQNMNNYPHELSGGMIQRVEIAIALAMSPKFLLADEPTMGLDVTVQRQILDLMDGLFKKSSSSVILATRDLGIAANYCNKVLVLYNGEIVEFSDVHSFFENPRHPYSRYLLEIAFVSNDKDPKAKQRVFRSQKDKGMNGCFCSGSCERAQEECLTKHPQIHLFSDGSFVRCGRY</sequence>
<evidence type="ECO:0000256" key="4">
    <source>
        <dbReference type="ARBA" id="ARBA00022475"/>
    </source>
</evidence>
<evidence type="ECO:0000256" key="8">
    <source>
        <dbReference type="ARBA" id="ARBA00022967"/>
    </source>
</evidence>
<gene>
    <name evidence="11" type="ORF">H8705_13005</name>
</gene>
<dbReference type="GO" id="GO:0005886">
    <property type="term" value="C:plasma membrane"/>
    <property type="evidence" value="ECO:0007669"/>
    <property type="project" value="UniProtKB-SubCell"/>
</dbReference>
<dbReference type="InterPro" id="IPR027417">
    <property type="entry name" value="P-loop_NTPase"/>
</dbReference>
<dbReference type="RefSeq" id="WP_262396218.1">
    <property type="nucleotide sequence ID" value="NZ_JACRTD010000013.1"/>
</dbReference>
<keyword evidence="7 11" id="KW-0067">ATP-binding</keyword>
<evidence type="ECO:0000313" key="11">
    <source>
        <dbReference type="EMBL" id="MBC8586500.1"/>
    </source>
</evidence>
<dbReference type="GO" id="GO:0016887">
    <property type="term" value="F:ATP hydrolysis activity"/>
    <property type="evidence" value="ECO:0007669"/>
    <property type="project" value="InterPro"/>
</dbReference>
<dbReference type="InterPro" id="IPR017871">
    <property type="entry name" value="ABC_transporter-like_CS"/>
</dbReference>
<organism evidence="11 12">
    <name type="scientific">Youxingia wuxianensis</name>
    <dbReference type="NCBI Taxonomy" id="2763678"/>
    <lineage>
        <taxon>Bacteria</taxon>
        <taxon>Bacillati</taxon>
        <taxon>Bacillota</taxon>
        <taxon>Clostridia</taxon>
        <taxon>Eubacteriales</taxon>
        <taxon>Oscillospiraceae</taxon>
        <taxon>Youxingia</taxon>
    </lineage>
</organism>
<evidence type="ECO:0000313" key="12">
    <source>
        <dbReference type="Proteomes" id="UP000623678"/>
    </source>
</evidence>
<keyword evidence="8" id="KW-1278">Translocase</keyword>
<dbReference type="SMART" id="SM00382">
    <property type="entry name" value="AAA"/>
    <property type="match status" value="1"/>
</dbReference>
<dbReference type="NCBIfam" id="TIGR01727">
    <property type="entry name" value="oligo_HPY"/>
    <property type="match status" value="1"/>
</dbReference>
<dbReference type="GO" id="GO:0015833">
    <property type="term" value="P:peptide transport"/>
    <property type="evidence" value="ECO:0007669"/>
    <property type="project" value="InterPro"/>
</dbReference>
<dbReference type="PANTHER" id="PTHR43297">
    <property type="entry name" value="OLIGOPEPTIDE TRANSPORT ATP-BINDING PROTEIN APPD"/>
    <property type="match status" value="1"/>
</dbReference>
<dbReference type="InterPro" id="IPR050388">
    <property type="entry name" value="ABC_Ni/Peptide_Import"/>
</dbReference>
<keyword evidence="9" id="KW-0472">Membrane</keyword>
<keyword evidence="6" id="KW-0547">Nucleotide-binding</keyword>
<evidence type="ECO:0000256" key="3">
    <source>
        <dbReference type="ARBA" id="ARBA00022448"/>
    </source>
</evidence>
<dbReference type="Gene3D" id="3.40.50.300">
    <property type="entry name" value="P-loop containing nucleotide triphosphate hydrolases"/>
    <property type="match status" value="1"/>
</dbReference>
<evidence type="ECO:0000256" key="9">
    <source>
        <dbReference type="ARBA" id="ARBA00023136"/>
    </source>
</evidence>
<reference evidence="11" key="1">
    <citation type="submission" date="2020-08" db="EMBL/GenBank/DDBJ databases">
        <title>Genome public.</title>
        <authorList>
            <person name="Liu C."/>
            <person name="Sun Q."/>
        </authorList>
    </citation>
    <scope>NUCLEOTIDE SEQUENCE</scope>
    <source>
        <strain evidence="11">NSJ-64</strain>
    </source>
</reference>
<comment type="similarity">
    <text evidence="2">Belongs to the ABC transporter superfamily.</text>
</comment>
<dbReference type="EMBL" id="JACRTD010000013">
    <property type="protein sequence ID" value="MBC8586500.1"/>
    <property type="molecule type" value="Genomic_DNA"/>
</dbReference>
<dbReference type="GO" id="GO:0005524">
    <property type="term" value="F:ATP binding"/>
    <property type="evidence" value="ECO:0007669"/>
    <property type="project" value="UniProtKB-KW"/>
</dbReference>
<dbReference type="InterPro" id="IPR013563">
    <property type="entry name" value="Oligopep_ABC_C"/>
</dbReference>
<evidence type="ECO:0000259" key="10">
    <source>
        <dbReference type="PROSITE" id="PS50893"/>
    </source>
</evidence>
<dbReference type="InterPro" id="IPR003593">
    <property type="entry name" value="AAA+_ATPase"/>
</dbReference>
<comment type="subcellular location">
    <subcellularLocation>
        <location evidence="1">Cell membrane</location>
        <topology evidence="1">Peripheral membrane protein</topology>
    </subcellularLocation>
</comment>
<accession>A0A926IIS4</accession>
<dbReference type="CDD" id="cd03257">
    <property type="entry name" value="ABC_NikE_OppD_transporters"/>
    <property type="match status" value="1"/>
</dbReference>
<protein>
    <submittedName>
        <fullName evidence="11">ABC transporter ATP-binding protein</fullName>
    </submittedName>
</protein>
<evidence type="ECO:0000256" key="5">
    <source>
        <dbReference type="ARBA" id="ARBA00022519"/>
    </source>
</evidence>
<dbReference type="Pfam" id="PF00005">
    <property type="entry name" value="ABC_tran"/>
    <property type="match status" value="1"/>
</dbReference>
<dbReference type="Proteomes" id="UP000623678">
    <property type="component" value="Unassembled WGS sequence"/>
</dbReference>
<evidence type="ECO:0000256" key="1">
    <source>
        <dbReference type="ARBA" id="ARBA00004202"/>
    </source>
</evidence>